<protein>
    <submittedName>
        <fullName evidence="10">Signal transducing adapter molecule 1</fullName>
    </submittedName>
</protein>
<dbReference type="InterPro" id="IPR050670">
    <property type="entry name" value="STAM"/>
</dbReference>
<dbReference type="InterPro" id="IPR002014">
    <property type="entry name" value="VHS_dom"/>
</dbReference>
<evidence type="ECO:0000256" key="1">
    <source>
        <dbReference type="ARBA" id="ARBA00004177"/>
    </source>
</evidence>
<dbReference type="EMBL" id="BMAW01096653">
    <property type="protein sequence ID" value="GFS75753.1"/>
    <property type="molecule type" value="Genomic_DNA"/>
</dbReference>
<keyword evidence="4" id="KW-0813">Transport</keyword>
<dbReference type="GO" id="GO:0033565">
    <property type="term" value="C:ESCRT-0 complex"/>
    <property type="evidence" value="ECO:0007669"/>
    <property type="project" value="TreeGrafter"/>
</dbReference>
<dbReference type="CDD" id="cd03568">
    <property type="entry name" value="VHS_STAM"/>
    <property type="match status" value="1"/>
</dbReference>
<evidence type="ECO:0000256" key="4">
    <source>
        <dbReference type="ARBA" id="ARBA00022448"/>
    </source>
</evidence>
<evidence type="ECO:0000256" key="2">
    <source>
        <dbReference type="ARBA" id="ARBA00009666"/>
    </source>
</evidence>
<dbReference type="PRINTS" id="PR00452">
    <property type="entry name" value="SH3DOMAIN"/>
</dbReference>
<dbReference type="AlphaFoldDB" id="A0A8X6MSM1"/>
<dbReference type="GO" id="GO:0043130">
    <property type="term" value="F:ubiquitin binding"/>
    <property type="evidence" value="ECO:0007669"/>
    <property type="project" value="InterPro"/>
</dbReference>
<keyword evidence="3 7" id="KW-0728">SH3 domain</keyword>
<keyword evidence="6" id="KW-0653">Protein transport</keyword>
<dbReference type="Pfam" id="PF02809">
    <property type="entry name" value="UIM"/>
    <property type="match status" value="1"/>
</dbReference>
<dbReference type="PANTHER" id="PTHR45929:SF3">
    <property type="entry name" value="JAK PATHWAY SIGNAL TRANSDUCTION ADAPTOR MOLECULE"/>
    <property type="match status" value="1"/>
</dbReference>
<sequence>MPLFSSQFDQAVEKATSEMNLSEDWQTILEICDKIEITPNGPKEALHSISKRLNSNVPLVVMHTLTLLDSCIKNCGRKFHLEVNSRDFEIQLKRLLNKGHIKCVQKLKALLKKWSEEDFQNDPELSLIPSLYNSIKTTEKENQNSEGGSNRLKDLTSAIEKEEEDLAKAIELSLKENLCGSSPKVGSSLYPSTVFSSTSRDHQIKPAKQPLLRKVRALYDFIAAEDNELSFKAGEIIHIIDDSDPSWFLGSNANGQGLFPANFVTSDLAPVEPLPAKEKKTVKFSEKVKVKTLGETDVPVEEIVIDEKKIDEMLAALHDADPTGHVPDSEELLALEDHCLAMAPLIEQELEQIDHRHAALTDANTLLVEALKSYEMLMKSAIPYAHYQVPSDIMHNNMYQTQTLQMYNSHTNTYPGESYQSMPVPVSHDQFPVPLSGAVPTTLQSRMTQNVAQPQVPYPDTSNPNSYGSIPLGNIAVTNAGNYSAPLPSREANGLYYGDLVANSMQHSTTPISMHQPML</sequence>
<evidence type="ECO:0000259" key="9">
    <source>
        <dbReference type="PROSITE" id="PS50179"/>
    </source>
</evidence>
<evidence type="ECO:0000256" key="3">
    <source>
        <dbReference type="ARBA" id="ARBA00022443"/>
    </source>
</evidence>
<dbReference type="InterPro" id="IPR003903">
    <property type="entry name" value="UIM_dom"/>
</dbReference>
<organism evidence="10 11">
    <name type="scientific">Nephila pilipes</name>
    <name type="common">Giant wood spider</name>
    <name type="synonym">Nephila maculata</name>
    <dbReference type="NCBI Taxonomy" id="299642"/>
    <lineage>
        <taxon>Eukaryota</taxon>
        <taxon>Metazoa</taxon>
        <taxon>Ecdysozoa</taxon>
        <taxon>Arthropoda</taxon>
        <taxon>Chelicerata</taxon>
        <taxon>Arachnida</taxon>
        <taxon>Araneae</taxon>
        <taxon>Araneomorphae</taxon>
        <taxon>Entelegynae</taxon>
        <taxon>Araneoidea</taxon>
        <taxon>Nephilidae</taxon>
        <taxon>Nephila</taxon>
    </lineage>
</organism>
<comment type="caution">
    <text evidence="10">The sequence shown here is derived from an EMBL/GenBank/DDBJ whole genome shotgun (WGS) entry which is preliminary data.</text>
</comment>
<dbReference type="Pfam" id="PF00018">
    <property type="entry name" value="SH3_1"/>
    <property type="match status" value="1"/>
</dbReference>
<evidence type="ECO:0000256" key="6">
    <source>
        <dbReference type="ARBA" id="ARBA00022927"/>
    </source>
</evidence>
<name>A0A8X6MSM1_NEPPI</name>
<evidence type="ECO:0000259" key="8">
    <source>
        <dbReference type="PROSITE" id="PS50002"/>
    </source>
</evidence>
<dbReference type="Gene3D" id="1.25.40.90">
    <property type="match status" value="1"/>
</dbReference>
<evidence type="ECO:0000256" key="7">
    <source>
        <dbReference type="PROSITE-ProRule" id="PRU00192"/>
    </source>
</evidence>
<proteinExistence type="inferred from homology"/>
<comment type="similarity">
    <text evidence="2">Belongs to the STAM family.</text>
</comment>
<gene>
    <name evidence="10" type="primary">Stam</name>
    <name evidence="10" type="ORF">NPIL_50311</name>
</gene>
<dbReference type="PROSITE" id="PS50330">
    <property type="entry name" value="UIM"/>
    <property type="match status" value="1"/>
</dbReference>
<evidence type="ECO:0000313" key="10">
    <source>
        <dbReference type="EMBL" id="GFS75753.1"/>
    </source>
</evidence>
<dbReference type="InterPro" id="IPR008942">
    <property type="entry name" value="ENTH_VHS"/>
</dbReference>
<dbReference type="Gene3D" id="2.30.30.40">
    <property type="entry name" value="SH3 Domains"/>
    <property type="match status" value="1"/>
</dbReference>
<reference evidence="10" key="1">
    <citation type="submission" date="2020-08" db="EMBL/GenBank/DDBJ databases">
        <title>Multicomponent nature underlies the extraordinary mechanical properties of spider dragline silk.</title>
        <authorList>
            <person name="Kono N."/>
            <person name="Nakamura H."/>
            <person name="Mori M."/>
            <person name="Yoshida Y."/>
            <person name="Ohtoshi R."/>
            <person name="Malay A.D."/>
            <person name="Moran D.A.P."/>
            <person name="Tomita M."/>
            <person name="Numata K."/>
            <person name="Arakawa K."/>
        </authorList>
    </citation>
    <scope>NUCLEOTIDE SEQUENCE</scope>
</reference>
<dbReference type="OrthoDB" id="10068368at2759"/>
<evidence type="ECO:0000313" key="11">
    <source>
        <dbReference type="Proteomes" id="UP000887013"/>
    </source>
</evidence>
<dbReference type="PANTHER" id="PTHR45929">
    <property type="entry name" value="JAK PATHWAY SIGNAL TRANSDUCTION ADAPTOR MOLECULE"/>
    <property type="match status" value="1"/>
</dbReference>
<dbReference type="PROSITE" id="PS50002">
    <property type="entry name" value="SH3"/>
    <property type="match status" value="1"/>
</dbReference>
<evidence type="ECO:0000256" key="5">
    <source>
        <dbReference type="ARBA" id="ARBA00022753"/>
    </source>
</evidence>
<dbReference type="SMART" id="SM00288">
    <property type="entry name" value="VHS"/>
    <property type="match status" value="1"/>
</dbReference>
<dbReference type="SUPFAM" id="SSF48464">
    <property type="entry name" value="ENTH/VHS domain"/>
    <property type="match status" value="1"/>
</dbReference>
<feature type="domain" description="VHS" evidence="9">
    <location>
        <begin position="15"/>
        <end position="136"/>
    </location>
</feature>
<keyword evidence="11" id="KW-1185">Reference proteome</keyword>
<dbReference type="Gene3D" id="1.20.5.1940">
    <property type="match status" value="1"/>
</dbReference>
<dbReference type="Pfam" id="PF00790">
    <property type="entry name" value="VHS"/>
    <property type="match status" value="1"/>
</dbReference>
<dbReference type="GO" id="GO:0035091">
    <property type="term" value="F:phosphatidylinositol binding"/>
    <property type="evidence" value="ECO:0007669"/>
    <property type="project" value="InterPro"/>
</dbReference>
<dbReference type="SMART" id="SM00326">
    <property type="entry name" value="SH3"/>
    <property type="match status" value="1"/>
</dbReference>
<dbReference type="InterPro" id="IPR001452">
    <property type="entry name" value="SH3_domain"/>
</dbReference>
<keyword evidence="5" id="KW-0967">Endosome</keyword>
<dbReference type="PROSITE" id="PS50179">
    <property type="entry name" value="VHS"/>
    <property type="match status" value="1"/>
</dbReference>
<feature type="domain" description="SH3" evidence="8">
    <location>
        <begin position="210"/>
        <end position="269"/>
    </location>
</feature>
<comment type="subcellular location">
    <subcellularLocation>
        <location evidence="1">Endosome</location>
    </subcellularLocation>
</comment>
<dbReference type="GO" id="GO:0043328">
    <property type="term" value="P:protein transport to vacuole involved in ubiquitin-dependent protein catabolic process via the multivesicular body sorting pathway"/>
    <property type="evidence" value="ECO:0007669"/>
    <property type="project" value="TreeGrafter"/>
</dbReference>
<dbReference type="Proteomes" id="UP000887013">
    <property type="component" value="Unassembled WGS sequence"/>
</dbReference>
<accession>A0A8X6MSM1</accession>
<dbReference type="InterPro" id="IPR036028">
    <property type="entry name" value="SH3-like_dom_sf"/>
</dbReference>
<dbReference type="SUPFAM" id="SSF50044">
    <property type="entry name" value="SH3-domain"/>
    <property type="match status" value="1"/>
</dbReference>